<protein>
    <submittedName>
        <fullName evidence="1">Uncharacterized protein</fullName>
    </submittedName>
</protein>
<name>A0AAV2YJX5_9STRA</name>
<evidence type="ECO:0000313" key="2">
    <source>
        <dbReference type="Proteomes" id="UP001146120"/>
    </source>
</evidence>
<comment type="caution">
    <text evidence="1">The sequence shown here is derived from an EMBL/GenBank/DDBJ whole genome shotgun (WGS) entry which is preliminary data.</text>
</comment>
<accession>A0AAV2YJX5</accession>
<sequence length="227" mass="25047">MMVTAQRSSLASNNIDMCSFLNRNRAFVDVAQCERLKNPGEHVLRNMLSVLEDEETSFNLHLMHVLCAIIRYGCSPASLVMSLLLVQSLFSAFASSMSNLTNSVLFDGVFVDIFSLAFADSDGGIFRRTSPMKTFSGTTLLGDSLSTSIAIAAFSIAIKMASIFSVAEAYVPVQVNCKIPQSNFEILLGDAMDCRRAPETKKDPKSSLFEKLEKTVIRQLIRDHQLD</sequence>
<gene>
    <name evidence="1" type="ORF">N0F65_007343</name>
</gene>
<organism evidence="1 2">
    <name type="scientific">Lagenidium giganteum</name>
    <dbReference type="NCBI Taxonomy" id="4803"/>
    <lineage>
        <taxon>Eukaryota</taxon>
        <taxon>Sar</taxon>
        <taxon>Stramenopiles</taxon>
        <taxon>Oomycota</taxon>
        <taxon>Peronosporomycetes</taxon>
        <taxon>Pythiales</taxon>
        <taxon>Pythiaceae</taxon>
    </lineage>
</organism>
<dbReference type="EMBL" id="DAKRPA010000266">
    <property type="protein sequence ID" value="DAZ94143.1"/>
    <property type="molecule type" value="Genomic_DNA"/>
</dbReference>
<evidence type="ECO:0000313" key="1">
    <source>
        <dbReference type="EMBL" id="DAZ94143.1"/>
    </source>
</evidence>
<reference evidence="1" key="1">
    <citation type="submission" date="2022-11" db="EMBL/GenBank/DDBJ databases">
        <authorList>
            <person name="Morgan W.R."/>
            <person name="Tartar A."/>
        </authorList>
    </citation>
    <scope>NUCLEOTIDE SEQUENCE</scope>
    <source>
        <strain evidence="1">ARSEF 373</strain>
    </source>
</reference>
<keyword evidence="2" id="KW-1185">Reference proteome</keyword>
<reference evidence="1" key="2">
    <citation type="journal article" date="2023" name="Microbiol Resour">
        <title>Decontamination and Annotation of the Draft Genome Sequence of the Oomycete Lagenidium giganteum ARSEF 373.</title>
        <authorList>
            <person name="Morgan W.R."/>
            <person name="Tartar A."/>
        </authorList>
    </citation>
    <scope>NUCLEOTIDE SEQUENCE</scope>
    <source>
        <strain evidence="1">ARSEF 373</strain>
    </source>
</reference>
<proteinExistence type="predicted"/>
<dbReference type="AlphaFoldDB" id="A0AAV2YJX5"/>
<dbReference type="Proteomes" id="UP001146120">
    <property type="component" value="Unassembled WGS sequence"/>
</dbReference>